<dbReference type="Pfam" id="PF00583">
    <property type="entry name" value="Acetyltransf_1"/>
    <property type="match status" value="1"/>
</dbReference>
<gene>
    <name evidence="2" type="ORF">OSTLU_29997</name>
</gene>
<dbReference type="GO" id="GO:0031415">
    <property type="term" value="C:NatA complex"/>
    <property type="evidence" value="ECO:0007669"/>
    <property type="project" value="TreeGrafter"/>
</dbReference>
<dbReference type="PROSITE" id="PS51186">
    <property type="entry name" value="GNAT"/>
    <property type="match status" value="1"/>
</dbReference>
<dbReference type="GeneID" id="5000417"/>
<dbReference type="Gramene" id="ABO94669">
    <property type="protein sequence ID" value="ABO94669"/>
    <property type="gene ID" value="OSTLU_29997"/>
</dbReference>
<proteinExistence type="predicted"/>
<keyword evidence="3" id="KW-1185">Reference proteome</keyword>
<dbReference type="AlphaFoldDB" id="A4RT52"/>
<dbReference type="OrthoDB" id="514051at2759"/>
<dbReference type="KEGG" id="olu:OSTLU_29997"/>
<dbReference type="GO" id="GO:0008080">
    <property type="term" value="F:N-acetyltransferase activity"/>
    <property type="evidence" value="ECO:0007669"/>
    <property type="project" value="TreeGrafter"/>
</dbReference>
<dbReference type="Gene3D" id="3.40.630.30">
    <property type="match status" value="1"/>
</dbReference>
<dbReference type="PANTHER" id="PTHR42919">
    <property type="entry name" value="N-ALPHA-ACETYLTRANSFERASE"/>
    <property type="match status" value="1"/>
</dbReference>
<dbReference type="InterPro" id="IPR016181">
    <property type="entry name" value="Acyl_CoA_acyltransferase"/>
</dbReference>
<name>A4RT52_OSTLU</name>
<dbReference type="HOGENOM" id="CLU_1231373_0_0_1"/>
<dbReference type="RefSeq" id="XP_001416376.1">
    <property type="nucleotide sequence ID" value="XM_001416339.1"/>
</dbReference>
<protein>
    <recommendedName>
        <fullName evidence="1">N-acetyltransferase domain-containing protein</fullName>
    </recommendedName>
</protein>
<dbReference type="InterPro" id="IPR051556">
    <property type="entry name" value="N-term/lysine_N-AcTrnsfr"/>
</dbReference>
<evidence type="ECO:0000313" key="3">
    <source>
        <dbReference type="Proteomes" id="UP000001568"/>
    </source>
</evidence>
<accession>A4RT52</accession>
<dbReference type="EMBL" id="CP000582">
    <property type="protein sequence ID" value="ABO94669.1"/>
    <property type="molecule type" value="Genomic_DNA"/>
</dbReference>
<sequence length="190" mass="21660">MLDDAYARSIAKELKHMTTHQIEERKKASREIREMKKLGDEYAKNDARALRARQKAQCLTLISRLDEAVADDESRWVGSASLRVCSPEALFPEPFPTTKPRVPYVSNVAVKADARGRGVASSMLVKCERASRLWGYTHLWLHVDVDNQRAREMYERRGYVACGEDPWWYGLGGVLGARRVLLKKLIGEKL</sequence>
<dbReference type="OMA" id="GEDPWWY"/>
<dbReference type="STRING" id="436017.A4RT52"/>
<dbReference type="CDD" id="cd04301">
    <property type="entry name" value="NAT_SF"/>
    <property type="match status" value="1"/>
</dbReference>
<reference evidence="2 3" key="1">
    <citation type="journal article" date="2007" name="Proc. Natl. Acad. Sci. U.S.A.">
        <title>The tiny eukaryote Ostreococcus provides genomic insights into the paradox of plankton speciation.</title>
        <authorList>
            <person name="Palenik B."/>
            <person name="Grimwood J."/>
            <person name="Aerts A."/>
            <person name="Rouze P."/>
            <person name="Salamov A."/>
            <person name="Putnam N."/>
            <person name="Dupont C."/>
            <person name="Jorgensen R."/>
            <person name="Derelle E."/>
            <person name="Rombauts S."/>
            <person name="Zhou K."/>
            <person name="Otillar R."/>
            <person name="Merchant S.S."/>
            <person name="Podell S."/>
            <person name="Gaasterland T."/>
            <person name="Napoli C."/>
            <person name="Gendler K."/>
            <person name="Manuell A."/>
            <person name="Tai V."/>
            <person name="Vallon O."/>
            <person name="Piganeau G."/>
            <person name="Jancek S."/>
            <person name="Heijde M."/>
            <person name="Jabbari K."/>
            <person name="Bowler C."/>
            <person name="Lohr M."/>
            <person name="Robbens S."/>
            <person name="Werner G."/>
            <person name="Dubchak I."/>
            <person name="Pazour G.J."/>
            <person name="Ren Q."/>
            <person name="Paulsen I."/>
            <person name="Delwiche C."/>
            <person name="Schmutz J."/>
            <person name="Rokhsar D."/>
            <person name="Van de Peer Y."/>
            <person name="Moreau H."/>
            <person name="Grigoriev I.V."/>
        </authorList>
    </citation>
    <scope>NUCLEOTIDE SEQUENCE [LARGE SCALE GENOMIC DNA]</scope>
    <source>
        <strain evidence="2 3">CCE9901</strain>
    </source>
</reference>
<feature type="domain" description="N-acetyltransferase" evidence="1">
    <location>
        <begin position="30"/>
        <end position="187"/>
    </location>
</feature>
<evidence type="ECO:0000259" key="1">
    <source>
        <dbReference type="PROSITE" id="PS51186"/>
    </source>
</evidence>
<evidence type="ECO:0000313" key="2">
    <source>
        <dbReference type="EMBL" id="ABO94669.1"/>
    </source>
</evidence>
<dbReference type="InterPro" id="IPR000182">
    <property type="entry name" value="GNAT_dom"/>
</dbReference>
<dbReference type="eggNOG" id="ENOG502SB22">
    <property type="taxonomic scope" value="Eukaryota"/>
</dbReference>
<dbReference type="GO" id="GO:0007064">
    <property type="term" value="P:mitotic sister chromatid cohesion"/>
    <property type="evidence" value="ECO:0007669"/>
    <property type="project" value="TreeGrafter"/>
</dbReference>
<dbReference type="PANTHER" id="PTHR42919:SF20">
    <property type="entry name" value="GCN5-RELATED N-ACETYLTRANSFERASE 10, CHLOROPLASTIC"/>
    <property type="match status" value="1"/>
</dbReference>
<dbReference type="Proteomes" id="UP000001568">
    <property type="component" value="Chromosome 2"/>
</dbReference>
<dbReference type="SUPFAM" id="SSF55729">
    <property type="entry name" value="Acyl-CoA N-acyltransferases (Nat)"/>
    <property type="match status" value="1"/>
</dbReference>
<organism evidence="2 3">
    <name type="scientific">Ostreococcus lucimarinus (strain CCE9901)</name>
    <dbReference type="NCBI Taxonomy" id="436017"/>
    <lineage>
        <taxon>Eukaryota</taxon>
        <taxon>Viridiplantae</taxon>
        <taxon>Chlorophyta</taxon>
        <taxon>Mamiellophyceae</taxon>
        <taxon>Mamiellales</taxon>
        <taxon>Bathycoccaceae</taxon>
        <taxon>Ostreococcus</taxon>
    </lineage>
</organism>